<keyword evidence="3" id="KW-1185">Reference proteome</keyword>
<dbReference type="AlphaFoldDB" id="A0A8J3FGY6"/>
<evidence type="ECO:0000259" key="1">
    <source>
        <dbReference type="Pfam" id="PF01551"/>
    </source>
</evidence>
<dbReference type="InterPro" id="IPR011055">
    <property type="entry name" value="Dup_hybrid_motif"/>
</dbReference>
<evidence type="ECO:0000313" key="3">
    <source>
        <dbReference type="Proteomes" id="UP000662200"/>
    </source>
</evidence>
<dbReference type="EMBL" id="BMQC01000001">
    <property type="protein sequence ID" value="GGK11905.1"/>
    <property type="molecule type" value="Genomic_DNA"/>
</dbReference>
<gene>
    <name evidence="2" type="ORF">GCM10010124_00670</name>
</gene>
<dbReference type="CDD" id="cd12797">
    <property type="entry name" value="M23_peptidase"/>
    <property type="match status" value="1"/>
</dbReference>
<dbReference type="InterPro" id="IPR050570">
    <property type="entry name" value="Cell_wall_metabolism_enzyme"/>
</dbReference>
<reference evidence="2" key="2">
    <citation type="submission" date="2020-09" db="EMBL/GenBank/DDBJ databases">
        <authorList>
            <person name="Sun Q."/>
            <person name="Ohkuma M."/>
        </authorList>
    </citation>
    <scope>NUCLEOTIDE SEQUENCE</scope>
    <source>
        <strain evidence="2">JCM 3091</strain>
    </source>
</reference>
<name>A0A8J3FGY6_9ACTN</name>
<dbReference type="Pfam" id="PF01551">
    <property type="entry name" value="Peptidase_M23"/>
    <property type="match status" value="1"/>
</dbReference>
<comment type="caution">
    <text evidence="2">The sequence shown here is derived from an EMBL/GenBank/DDBJ whole genome shotgun (WGS) entry which is preliminary data.</text>
</comment>
<proteinExistence type="predicted"/>
<reference evidence="2" key="1">
    <citation type="journal article" date="2014" name="Int. J. Syst. Evol. Microbiol.">
        <title>Complete genome sequence of Corynebacterium casei LMG S-19264T (=DSM 44701T), isolated from a smear-ripened cheese.</title>
        <authorList>
            <consortium name="US DOE Joint Genome Institute (JGI-PGF)"/>
            <person name="Walter F."/>
            <person name="Albersmeier A."/>
            <person name="Kalinowski J."/>
            <person name="Ruckert C."/>
        </authorList>
    </citation>
    <scope>NUCLEOTIDE SEQUENCE</scope>
    <source>
        <strain evidence="2">JCM 3091</strain>
    </source>
</reference>
<dbReference type="SUPFAM" id="SSF51261">
    <property type="entry name" value="Duplicated hybrid motif"/>
    <property type="match status" value="1"/>
</dbReference>
<protein>
    <recommendedName>
        <fullName evidence="1">M23ase beta-sheet core domain-containing protein</fullName>
    </recommendedName>
</protein>
<dbReference type="Gene3D" id="2.70.70.10">
    <property type="entry name" value="Glucose Permease (Domain IIA)"/>
    <property type="match status" value="1"/>
</dbReference>
<sequence>MTRPWRRPGLAVGLTGGLLLTCCGGGVGAALFGGSGGGRSSLAAAAQGCGEGGLLAPTGRLPSVRGLGADQLANAAVIIRVGRQLGIPPRGWVVGVATAMQESRLSNLGHLGAANDHDSIGLFQQRPSMGWGTPQQLRDPAYTARKFFLRLQLVGGWQGMALTAAAQKVQRSAYPDAYAKHESLATDVVNALADGAARAAAGATGALACAKTGQVAASGWTLPARAGVVSGFRTAQRPGHHGIDLGARRYAPVRAAAGGVVTHLECDNDARRAYWCDQDGSPGTPGCGWYLEITHADKVVTRYCHLLRRPAVHVGQTVAAGHLLGQVGTSGNSSGPHLHFEVHLQGDRSRFGAVDPVEFLRHRGVTMG</sequence>
<dbReference type="InterPro" id="IPR016047">
    <property type="entry name" value="M23ase_b-sheet_dom"/>
</dbReference>
<dbReference type="RefSeq" id="WP_229789238.1">
    <property type="nucleotide sequence ID" value="NZ_BMQC01000001.1"/>
</dbReference>
<organism evidence="2 3">
    <name type="scientific">Pilimelia terevasa</name>
    <dbReference type="NCBI Taxonomy" id="53372"/>
    <lineage>
        <taxon>Bacteria</taxon>
        <taxon>Bacillati</taxon>
        <taxon>Actinomycetota</taxon>
        <taxon>Actinomycetes</taxon>
        <taxon>Micromonosporales</taxon>
        <taxon>Micromonosporaceae</taxon>
        <taxon>Pilimelia</taxon>
    </lineage>
</organism>
<accession>A0A8J3FGY6</accession>
<dbReference type="PANTHER" id="PTHR21666:SF270">
    <property type="entry name" value="MUREIN HYDROLASE ACTIVATOR ENVC"/>
    <property type="match status" value="1"/>
</dbReference>
<dbReference type="Proteomes" id="UP000662200">
    <property type="component" value="Unassembled WGS sequence"/>
</dbReference>
<dbReference type="PANTHER" id="PTHR21666">
    <property type="entry name" value="PEPTIDASE-RELATED"/>
    <property type="match status" value="1"/>
</dbReference>
<feature type="domain" description="M23ase beta-sheet core" evidence="1">
    <location>
        <begin position="239"/>
        <end position="347"/>
    </location>
</feature>
<evidence type="ECO:0000313" key="2">
    <source>
        <dbReference type="EMBL" id="GGK11905.1"/>
    </source>
</evidence>
<dbReference type="GO" id="GO:0004222">
    <property type="term" value="F:metalloendopeptidase activity"/>
    <property type="evidence" value="ECO:0007669"/>
    <property type="project" value="TreeGrafter"/>
</dbReference>